<protein>
    <submittedName>
        <fullName evidence="1">Uncharacterized protein</fullName>
    </submittedName>
</protein>
<keyword evidence="2" id="KW-1185">Reference proteome</keyword>
<name>A0A7S5R7P9_9CAUD</name>
<evidence type="ECO:0000313" key="2">
    <source>
        <dbReference type="Proteomes" id="UP000655883"/>
    </source>
</evidence>
<reference evidence="1 2" key="1">
    <citation type="submission" date="2020-01" db="EMBL/GenBank/DDBJ databases">
        <title>Patterns of diversity and host range of bacteriophage communities associated with bean-nodulatin bacteria.</title>
        <authorList>
            <person name="Vann Cauwenberghe J."/>
            <person name="Santamaria R.I."/>
            <person name="Bustos P."/>
            <person name="Juarez S."/>
            <person name="Gonzalez V."/>
        </authorList>
    </citation>
    <scope>NUCLEOTIDE SEQUENCE [LARGE SCALE GENOMIC DNA]</scope>
    <source>
        <strain evidence="2">RHph</strain>
    </source>
</reference>
<evidence type="ECO:0000313" key="1">
    <source>
        <dbReference type="EMBL" id="QIG72613.1"/>
    </source>
</evidence>
<organism evidence="1 2">
    <name type="scientific">Rhizobium phage RHph_Y65</name>
    <dbReference type="NCBI Taxonomy" id="2509785"/>
    <lineage>
        <taxon>Viruses</taxon>
        <taxon>Duplodnaviria</taxon>
        <taxon>Heunggongvirae</taxon>
        <taxon>Uroviricota</taxon>
        <taxon>Caudoviricetes</taxon>
        <taxon>Kleczkowskaviridae</taxon>
        <taxon>Cuauhnahuacvirus</taxon>
        <taxon>Cuauhnahuacvirus Y65</taxon>
    </lineage>
</organism>
<dbReference type="EMBL" id="MN988525">
    <property type="protein sequence ID" value="QIG72613.1"/>
    <property type="molecule type" value="Genomic_DNA"/>
</dbReference>
<sequence>MNRLVIILAISGAIATANFTRARGSSLETDAYAWEICQMMQSTYNEFVGEVDNNVTDEKIMSRIQIKLDKDYVYPGIFYNATVVTERIDNNHKEFVVLAKLNEGPAWIEIRASDPECIEFPR</sequence>
<dbReference type="Proteomes" id="UP000655883">
    <property type="component" value="Segment"/>
</dbReference>
<proteinExistence type="predicted"/>
<gene>
    <name evidence="1" type="ORF">EVB97_055</name>
</gene>
<accession>A0A7S5R7P9</accession>